<dbReference type="SUPFAM" id="SSF53955">
    <property type="entry name" value="Lysozyme-like"/>
    <property type="match status" value="1"/>
</dbReference>
<keyword evidence="3" id="KW-1226">Viral baseplate protein</keyword>
<dbReference type="PANTHER" id="PTHR37406">
    <property type="entry name" value="T4-TYPE LYSOZYME 1-RELATED"/>
    <property type="match status" value="1"/>
</dbReference>
<dbReference type="SUPFAM" id="SSF69349">
    <property type="entry name" value="Phage fibre proteins"/>
    <property type="match status" value="1"/>
</dbReference>
<evidence type="ECO:0000256" key="2">
    <source>
        <dbReference type="ARBA" id="ARBA00022638"/>
    </source>
</evidence>
<keyword evidence="3 4" id="KW-0326">Glycosidase</keyword>
<protein>
    <recommendedName>
        <fullName evidence="3">Baseplate central spike protein</fullName>
    </recommendedName>
    <alternativeName>
        <fullName evidence="3">Peptidoglycan hydrolase</fullName>
        <ecNumber evidence="3">3.2.1.17</ecNumber>
    </alternativeName>
</protein>
<keyword evidence="3" id="KW-1235">Degradation of host cell envelope components during virus entry</keyword>
<feature type="active site" description="Proton donor" evidence="3">
    <location>
        <position position="184"/>
    </location>
</feature>
<organism evidence="6 7">
    <name type="scientific">Enterobacter phage myPSH1140</name>
    <dbReference type="NCBI Taxonomy" id="2108137"/>
    <lineage>
        <taxon>Viruses</taxon>
        <taxon>Duplodnaviria</taxon>
        <taxon>Heunggongvirae</taxon>
        <taxon>Uroviricota</taxon>
        <taxon>Caudoviricetes</taxon>
        <taxon>Pantevenvirales</taxon>
        <taxon>Straboviridae</taxon>
        <taxon>Tevenvirinae</taxon>
        <taxon>Karamvirus</taxon>
        <taxon>Karamvirus mypsh1140</taxon>
    </lineage>
</organism>
<dbReference type="Pfam" id="PF00959">
    <property type="entry name" value="Phage_lysozyme"/>
    <property type="match status" value="1"/>
</dbReference>
<keyword evidence="3" id="KW-1245">Viral tail assembly</keyword>
<dbReference type="GO" id="GO:0003796">
    <property type="term" value="F:lysozyme activity"/>
    <property type="evidence" value="ECO:0007669"/>
    <property type="project" value="UniProtKB-UniRule"/>
</dbReference>
<accession>A0A2R3ZX48</accession>
<keyword evidence="3" id="KW-1160">Virus entry into host cell</keyword>
<dbReference type="GO" id="GO:0098003">
    <property type="term" value="P:viral tail assembly"/>
    <property type="evidence" value="ECO:0007669"/>
    <property type="project" value="UniProtKB-UniRule"/>
</dbReference>
<keyword evidence="3 4" id="KW-0378">Hydrolase</keyword>
<dbReference type="GO" id="GO:0016998">
    <property type="term" value="P:cell wall macromolecule catabolic process"/>
    <property type="evidence" value="ECO:0007669"/>
    <property type="project" value="InterPro"/>
</dbReference>
<keyword evidence="3" id="KW-0946">Virion</keyword>
<evidence type="ECO:0000313" key="6">
    <source>
        <dbReference type="EMBL" id="AVR55341.1"/>
    </source>
</evidence>
<name>A0A2R3ZX48_9CAUD</name>
<proteinExistence type="inferred from homology"/>
<dbReference type="GO" id="GO:0031640">
    <property type="term" value="P:killing of cells of another organism"/>
    <property type="evidence" value="ECO:0007669"/>
    <property type="project" value="UniProtKB-KW"/>
</dbReference>
<feature type="chain" id="PRO_5035346815" description="Baseplate central spike protein" evidence="3">
    <location>
        <begin position="1"/>
        <end position="578"/>
    </location>
</feature>
<dbReference type="GO" id="GO:0009253">
    <property type="term" value="P:peptidoglycan catabolic process"/>
    <property type="evidence" value="ECO:0007669"/>
    <property type="project" value="UniProtKB-UniRule"/>
</dbReference>
<evidence type="ECO:0000313" key="7">
    <source>
        <dbReference type="Proteomes" id="UP000244328"/>
    </source>
</evidence>
<comment type="function">
    <molecule>Baseplate central spike protein</molecule>
    <text evidence="3">Baseplate central spike complex-associated lysozyme that is essential for the localized hydrolysis of bacterial cell wall, so that the tail tube, through which the phage DNA is ejected, can penetrate to the host inner membrane. The tail lysozyme complex at the tip of the tail tube penetrates through the outer membrane into the periplasm. This way, lysozyme domain is released and locally digests the peptidoglycan layer to make a hole to let the tube penetrate to the inner membrane. Involved in the tail assembly.</text>
</comment>
<dbReference type="CDD" id="cd00735">
    <property type="entry name" value="T4-like_lys"/>
    <property type="match status" value="1"/>
</dbReference>
<dbReference type="Gene3D" id="1.10.530.40">
    <property type="match status" value="1"/>
</dbReference>
<keyword evidence="3" id="KW-1188">Viral release from host cell</keyword>
<keyword evidence="7" id="KW-1185">Reference proteome</keyword>
<dbReference type="Pfam" id="PF06714">
    <property type="entry name" value="Gp5_OB"/>
    <property type="match status" value="1"/>
</dbReference>
<dbReference type="Proteomes" id="UP000244328">
    <property type="component" value="Segment"/>
</dbReference>
<feature type="active site" description="Nucleophile" evidence="3">
    <location>
        <position position="193"/>
    </location>
</feature>
<evidence type="ECO:0000259" key="5">
    <source>
        <dbReference type="Pfam" id="PF06714"/>
    </source>
</evidence>
<evidence type="ECO:0000256" key="4">
    <source>
        <dbReference type="RuleBase" id="RU003788"/>
    </source>
</evidence>
<dbReference type="InterPro" id="IPR052619">
    <property type="entry name" value="Phage_lysozyme-like"/>
</dbReference>
<dbReference type="InterPro" id="IPR010609">
    <property type="entry name" value="Gp5_C"/>
</dbReference>
<dbReference type="GO" id="GO:0098025">
    <property type="term" value="C:virus tail, baseplate"/>
    <property type="evidence" value="ECO:0007669"/>
    <property type="project" value="UniProtKB-UniRule"/>
</dbReference>
<feature type="domain" description="Protein Gp5 N-terminal OB-fold" evidence="5">
    <location>
        <begin position="33"/>
        <end position="173"/>
    </location>
</feature>
<dbReference type="GO" id="GO:0098932">
    <property type="term" value="P:symbiont entry into host cell via disruption of host cell wall peptidoglycan"/>
    <property type="evidence" value="ECO:0007669"/>
    <property type="project" value="UniProtKB-UniRule"/>
</dbReference>
<dbReference type="InterPro" id="IPR023347">
    <property type="entry name" value="Lysozyme_dom_sf"/>
</dbReference>
<evidence type="ECO:0000256" key="3">
    <source>
        <dbReference type="HAMAP-Rule" id="MF_04151"/>
    </source>
</evidence>
<keyword evidence="2 3" id="KW-0081">Bacteriolytic enzyme</keyword>
<dbReference type="InterPro" id="IPR001165">
    <property type="entry name" value="T4-type_lysozyme"/>
</dbReference>
<dbReference type="GO" id="GO:0042742">
    <property type="term" value="P:defense response to bacterium"/>
    <property type="evidence" value="ECO:0007669"/>
    <property type="project" value="UniProtKB-KW"/>
</dbReference>
<gene>
    <name evidence="6" type="ORF">PSH1140_136</name>
</gene>
<dbReference type="Gene3D" id="3.10.450.190">
    <property type="match status" value="2"/>
</dbReference>
<dbReference type="HAMAP" id="MF_04151">
    <property type="entry name" value="NEEDLE_T4"/>
    <property type="match status" value="1"/>
</dbReference>
<evidence type="ECO:0000256" key="1">
    <source>
        <dbReference type="ARBA" id="ARBA00022529"/>
    </source>
</evidence>
<dbReference type="InterPro" id="IPR002196">
    <property type="entry name" value="Glyco_hydro_24"/>
</dbReference>
<sequence>MEMISNSLQWFTGVVEDRMDPLKRGRVRVRVHGLHPFQKTQGPVMGVPTEDLPWMSPIFPVTSAAISGVGGSVTGPVEGTHVYGHFLDKYRQNGIILGTYAANATARPNRTEGFSDPTGQYPRYLGNDTNALNQGGTEGDDYTANIVQDNNLDTGINPDDTDLANIPEDNNPNYTIEDMIRRDEGLRLKVYRDLNGRGWTVGFGHYISDNPNLTNDQINSELSKQVGREVTGNPGSISMDEASKLFKEDLEKVQRDMRNNAAVSPVYMKVNRSRQMALENMSFQMGIGGLAKFTKMLDAMLIGDWKTAYNEARNSRWFQQTKGRASRVSMIILTGNLESYGIPVSIPSAKNLSAAAVAMAVGSDDPWGPPIPQTGRILFKEPKSSYNGQYPYVHTMETESGHIQEFDDTPGYERYRILHPTGTYEEVAPDGRRTRKTVGDLFDITNADGNILISGDKKVNVGGDETYYNMANKTTQIDGSNTLFIRGDETKTIEGDGTLYVKGNIKIVVDGNADILVKGDAKTQVEGNHDYTVNGNVTWSVKGNVSMDVTGNWTETMQTMSSKASGQYTVDGSRIDIG</sequence>
<dbReference type="InterPro" id="IPR009590">
    <property type="entry name" value="Gp5_OB_N"/>
</dbReference>
<dbReference type="GO" id="GO:0098994">
    <property type="term" value="P:symbiont entry into host cell via disruption of host cell envelope"/>
    <property type="evidence" value="ECO:0007669"/>
    <property type="project" value="UniProtKB-KW"/>
</dbReference>
<dbReference type="EMBL" id="MG999954">
    <property type="protein sequence ID" value="AVR55341.1"/>
    <property type="molecule type" value="Genomic_DNA"/>
</dbReference>
<keyword evidence="3" id="KW-0426">Late protein</keyword>
<dbReference type="InterPro" id="IPR023346">
    <property type="entry name" value="Lysozyme-like_dom_sf"/>
</dbReference>
<dbReference type="PRINTS" id="PR00684">
    <property type="entry name" value="T4LYSOZYME"/>
</dbReference>
<dbReference type="PANTHER" id="PTHR37406:SF1">
    <property type="entry name" value="T4-TYPE LYSOZYME 1-RELATED"/>
    <property type="match status" value="1"/>
</dbReference>
<keyword evidence="3" id="KW-1171">Viral genome ejection through host cell envelope</keyword>
<dbReference type="SUPFAM" id="SSF69255">
    <property type="entry name" value="gp5 N-terminal domain-like"/>
    <property type="match status" value="1"/>
</dbReference>
<comment type="caution">
    <text evidence="3">Lacks conserved residue(s) required for the propagation of feature annotation.</text>
</comment>
<dbReference type="Gene3D" id="2.40.50.260">
    <property type="entry name" value="Nucleic acid-binding protein domain"/>
    <property type="match status" value="1"/>
</dbReference>
<keyword evidence="3" id="KW-1162">Viral penetration into host cytoplasm</keyword>
<keyword evidence="3" id="KW-1227">Viral tail protein</keyword>
<dbReference type="EC" id="3.2.1.17" evidence="3"/>
<dbReference type="InterPro" id="IPR046397">
    <property type="entry name" value="NEEDLE_T4"/>
</dbReference>
<keyword evidence="3" id="KW-1236">Degradation of host peptidoglycans during virus entry</keyword>
<keyword evidence="1 3" id="KW-0929">Antimicrobial</keyword>
<dbReference type="Pfam" id="PF06715">
    <property type="entry name" value="Gp5_C"/>
    <property type="match status" value="1"/>
</dbReference>
<comment type="catalytic activity">
    <reaction evidence="3 4">
        <text>Hydrolysis of (1-&gt;4)-beta-linkages between N-acetylmuramic acid and N-acetyl-D-glucosamine residues in a peptidoglycan and between N-acetyl-D-glucosamine residues in chitodextrins.</text>
        <dbReference type="EC" id="3.2.1.17"/>
    </reaction>
</comment>
<comment type="similarity">
    <text evidence="3 4">Belongs to the glycosyl hydrolase 24 family.</text>
</comment>
<reference evidence="6 7" key="1">
    <citation type="submission" date="2018-02" db="EMBL/GenBank/DDBJ databases">
        <title>Isolation, characterization and genome analysis of lytic bacteriophages against Enterobacter cloacae.</title>
        <authorList>
            <person name="Ramesh N."/>
            <person name="Prasanth M."/>
            <person name="Tamhankar A.J."/>
            <person name="Lundborg C.S."/>
        </authorList>
    </citation>
    <scope>NUCLEOTIDE SEQUENCE [LARGE SCALE GENOMIC DNA]</scope>
</reference>